<proteinExistence type="predicted"/>
<accession>A0A5K7ZMU6</accession>
<evidence type="ECO:0000313" key="2">
    <source>
        <dbReference type="Proteomes" id="UP000425960"/>
    </source>
</evidence>
<dbReference type="AlphaFoldDB" id="A0A5K7ZMU6"/>
<evidence type="ECO:0000313" key="1">
    <source>
        <dbReference type="EMBL" id="BBO82411.1"/>
    </source>
</evidence>
<dbReference type="RefSeq" id="WP_155322882.1">
    <property type="nucleotide sequence ID" value="NZ_AP021876.1"/>
</dbReference>
<dbReference type="EMBL" id="AP021876">
    <property type="protein sequence ID" value="BBO82411.1"/>
    <property type="molecule type" value="Genomic_DNA"/>
</dbReference>
<protein>
    <submittedName>
        <fullName evidence="1">Uncharacterized protein</fullName>
    </submittedName>
</protein>
<sequence length="100" mass="11449">MQYCPTCKALLKGNRICKRCRTDVSKALEAAEQAQAHLKLAAEAYTDNRFETMLHHARRAFSLHRTRSSRRLLACAALLQENFELALLTWKASMTVLKEK</sequence>
<dbReference type="KEGG" id="dov:DSCO28_29770"/>
<gene>
    <name evidence="1" type="ORF">DSCO28_29770</name>
</gene>
<name>A0A5K7ZMU6_9BACT</name>
<reference evidence="1 2" key="1">
    <citation type="submission" date="2019-11" db="EMBL/GenBank/DDBJ databases">
        <title>Comparative genomics of hydrocarbon-degrading Desulfosarcina strains.</title>
        <authorList>
            <person name="Watanabe M."/>
            <person name="Kojima H."/>
            <person name="Fukui M."/>
        </authorList>
    </citation>
    <scope>NUCLEOTIDE SEQUENCE [LARGE SCALE GENOMIC DNA]</scope>
    <source>
        <strain evidence="1 2">28bB2T</strain>
    </source>
</reference>
<organism evidence="1 2">
    <name type="scientific">Desulfosarcina ovata subsp. sediminis</name>
    <dbReference type="NCBI Taxonomy" id="885957"/>
    <lineage>
        <taxon>Bacteria</taxon>
        <taxon>Pseudomonadati</taxon>
        <taxon>Thermodesulfobacteriota</taxon>
        <taxon>Desulfobacteria</taxon>
        <taxon>Desulfobacterales</taxon>
        <taxon>Desulfosarcinaceae</taxon>
        <taxon>Desulfosarcina</taxon>
    </lineage>
</organism>
<dbReference type="Proteomes" id="UP000425960">
    <property type="component" value="Chromosome"/>
</dbReference>